<evidence type="ECO:0000313" key="2">
    <source>
        <dbReference type="Proteomes" id="UP000314294"/>
    </source>
</evidence>
<accession>A0A4Z2GE63</accession>
<protein>
    <submittedName>
        <fullName evidence="1">Uncharacterized protein</fullName>
    </submittedName>
</protein>
<name>A0A4Z2GE63_9TELE</name>
<proteinExistence type="predicted"/>
<evidence type="ECO:0000313" key="1">
    <source>
        <dbReference type="EMBL" id="TNN51183.1"/>
    </source>
</evidence>
<gene>
    <name evidence="1" type="ORF">EYF80_038601</name>
</gene>
<dbReference type="AlphaFoldDB" id="A0A4Z2GE63"/>
<dbReference type="EMBL" id="SRLO01000591">
    <property type="protein sequence ID" value="TNN51183.1"/>
    <property type="molecule type" value="Genomic_DNA"/>
</dbReference>
<sequence length="81" mass="8824">MDVVYPDVRANQTEGYLNTSSMTSSAARAINSDTTTTRYPGRSRALALEPHEGHLGAESLVEEITGQAGVENKANRREEED</sequence>
<reference evidence="1 2" key="1">
    <citation type="submission" date="2019-03" db="EMBL/GenBank/DDBJ databases">
        <title>First draft genome of Liparis tanakae, snailfish: a comprehensive survey of snailfish specific genes.</title>
        <authorList>
            <person name="Kim W."/>
            <person name="Song I."/>
            <person name="Jeong J.-H."/>
            <person name="Kim D."/>
            <person name="Kim S."/>
            <person name="Ryu S."/>
            <person name="Song J.Y."/>
            <person name="Lee S.K."/>
        </authorList>
    </citation>
    <scope>NUCLEOTIDE SEQUENCE [LARGE SCALE GENOMIC DNA]</scope>
    <source>
        <tissue evidence="1">Muscle</tissue>
    </source>
</reference>
<comment type="caution">
    <text evidence="1">The sequence shown here is derived from an EMBL/GenBank/DDBJ whole genome shotgun (WGS) entry which is preliminary data.</text>
</comment>
<keyword evidence="2" id="KW-1185">Reference proteome</keyword>
<organism evidence="1 2">
    <name type="scientific">Liparis tanakae</name>
    <name type="common">Tanaka's snailfish</name>
    <dbReference type="NCBI Taxonomy" id="230148"/>
    <lineage>
        <taxon>Eukaryota</taxon>
        <taxon>Metazoa</taxon>
        <taxon>Chordata</taxon>
        <taxon>Craniata</taxon>
        <taxon>Vertebrata</taxon>
        <taxon>Euteleostomi</taxon>
        <taxon>Actinopterygii</taxon>
        <taxon>Neopterygii</taxon>
        <taxon>Teleostei</taxon>
        <taxon>Neoteleostei</taxon>
        <taxon>Acanthomorphata</taxon>
        <taxon>Eupercaria</taxon>
        <taxon>Perciformes</taxon>
        <taxon>Cottioidei</taxon>
        <taxon>Cottales</taxon>
        <taxon>Liparidae</taxon>
        <taxon>Liparis</taxon>
    </lineage>
</organism>
<dbReference type="Proteomes" id="UP000314294">
    <property type="component" value="Unassembled WGS sequence"/>
</dbReference>